<dbReference type="AlphaFoldDB" id="W6QTM1"/>
<dbReference type="KEGG" id="ppse:BN5_1225"/>
<protein>
    <submittedName>
        <fullName evidence="1">Uncharacterized protein</fullName>
    </submittedName>
</protein>
<organism evidence="1 2">
    <name type="scientific">Ectopseudomonas oleovorans (strain CECT 5344)</name>
    <name type="common">Pseudomonas pseudoalcaligenes</name>
    <dbReference type="NCBI Taxonomy" id="1182590"/>
    <lineage>
        <taxon>Bacteria</taxon>
        <taxon>Pseudomonadati</taxon>
        <taxon>Pseudomonadota</taxon>
        <taxon>Gammaproteobacteria</taxon>
        <taxon>Pseudomonadales</taxon>
        <taxon>Pseudomonadaceae</taxon>
        <taxon>Ectopseudomonas</taxon>
    </lineage>
</organism>
<dbReference type="HOGENOM" id="CLU_2864486_0_0_6"/>
<evidence type="ECO:0000313" key="1">
    <source>
        <dbReference type="EMBL" id="CDM39827.1"/>
    </source>
</evidence>
<evidence type="ECO:0000313" key="2">
    <source>
        <dbReference type="Proteomes" id="UP000032841"/>
    </source>
</evidence>
<dbReference type="EMBL" id="HG916826">
    <property type="protein sequence ID" value="CDM39827.1"/>
    <property type="molecule type" value="Genomic_DNA"/>
</dbReference>
<reference evidence="1 2" key="1">
    <citation type="submission" date="2013-11" db="EMBL/GenBank/DDBJ databases">
        <title>Complete genome sequence of the cyanide-degrading bacterium Pseudomonas pseudoalcaligenes CECT 5344.</title>
        <authorList>
            <person name="Wibberg D."/>
            <person name="Puehler A."/>
            <person name="Schlueter A."/>
        </authorList>
    </citation>
    <scope>NUCLEOTIDE SEQUENCE [LARGE SCALE GENOMIC DNA]</scope>
    <source>
        <strain evidence="2">CECT 5344</strain>
    </source>
</reference>
<sequence>MPAARSEANSPPIHAKPENGVLLRDDCMDAGGRATQKAKAEYALHHCLGDPLPRINVRSMKRLG</sequence>
<gene>
    <name evidence="1" type="ORF">BN5_1225</name>
</gene>
<name>W6QTM1_ECTO5</name>
<accession>W6QTM1</accession>
<proteinExistence type="predicted"/>
<dbReference type="Proteomes" id="UP000032841">
    <property type="component" value="Chromosome"/>
</dbReference>